<dbReference type="CDD" id="cd00732">
    <property type="entry name" value="CheW"/>
    <property type="match status" value="1"/>
</dbReference>
<comment type="subcellular location">
    <subcellularLocation>
        <location evidence="1">Cytoplasm</location>
    </subcellularLocation>
</comment>
<dbReference type="OrthoDB" id="9790406at2"/>
<evidence type="ECO:0000259" key="4">
    <source>
        <dbReference type="PROSITE" id="PS50851"/>
    </source>
</evidence>
<evidence type="ECO:0000256" key="3">
    <source>
        <dbReference type="ARBA" id="ARBA00022490"/>
    </source>
</evidence>
<organism evidence="5 6">
    <name type="scientific">Hydrocarboniphaga daqingensis</name>
    <dbReference type="NCBI Taxonomy" id="490188"/>
    <lineage>
        <taxon>Bacteria</taxon>
        <taxon>Pseudomonadati</taxon>
        <taxon>Pseudomonadota</taxon>
        <taxon>Gammaproteobacteria</taxon>
        <taxon>Nevskiales</taxon>
        <taxon>Nevskiaceae</taxon>
        <taxon>Hydrocarboniphaga</taxon>
    </lineage>
</organism>
<feature type="domain" description="CheW-like" evidence="4">
    <location>
        <begin position="10"/>
        <end position="150"/>
    </location>
</feature>
<keyword evidence="6" id="KW-1185">Reference proteome</keyword>
<dbReference type="Pfam" id="PF01584">
    <property type="entry name" value="CheW"/>
    <property type="match status" value="1"/>
</dbReference>
<evidence type="ECO:0000313" key="6">
    <source>
        <dbReference type="Proteomes" id="UP000199758"/>
    </source>
</evidence>
<gene>
    <name evidence="5" type="ORF">SAMN04488068_0383</name>
</gene>
<dbReference type="GO" id="GO:0007165">
    <property type="term" value="P:signal transduction"/>
    <property type="evidence" value="ECO:0007669"/>
    <property type="project" value="InterPro"/>
</dbReference>
<name>A0A1M5K644_9GAMM</name>
<evidence type="ECO:0000256" key="2">
    <source>
        <dbReference type="ARBA" id="ARBA00021483"/>
    </source>
</evidence>
<dbReference type="InterPro" id="IPR039315">
    <property type="entry name" value="CheW"/>
</dbReference>
<dbReference type="Proteomes" id="UP000199758">
    <property type="component" value="Unassembled WGS sequence"/>
</dbReference>
<dbReference type="Gene3D" id="2.30.30.40">
    <property type="entry name" value="SH3 Domains"/>
    <property type="match status" value="1"/>
</dbReference>
<dbReference type="Gene3D" id="2.40.50.180">
    <property type="entry name" value="CheA-289, Domain 4"/>
    <property type="match status" value="1"/>
</dbReference>
<dbReference type="SUPFAM" id="SSF50341">
    <property type="entry name" value="CheW-like"/>
    <property type="match status" value="1"/>
</dbReference>
<reference evidence="5 6" key="1">
    <citation type="submission" date="2016-11" db="EMBL/GenBank/DDBJ databases">
        <authorList>
            <person name="Jaros S."/>
            <person name="Januszkiewicz K."/>
            <person name="Wedrychowicz H."/>
        </authorList>
    </citation>
    <scope>NUCLEOTIDE SEQUENCE [LARGE SCALE GENOMIC DNA]</scope>
    <source>
        <strain evidence="5 6">CGMCC 1.7049</strain>
    </source>
</reference>
<accession>A0A1M5K644</accession>
<evidence type="ECO:0000313" key="5">
    <source>
        <dbReference type="EMBL" id="SHG48307.1"/>
    </source>
</evidence>
<dbReference type="GO" id="GO:0005829">
    <property type="term" value="C:cytosol"/>
    <property type="evidence" value="ECO:0007669"/>
    <property type="project" value="TreeGrafter"/>
</dbReference>
<dbReference type="PANTHER" id="PTHR22617">
    <property type="entry name" value="CHEMOTAXIS SENSOR HISTIDINE KINASE-RELATED"/>
    <property type="match status" value="1"/>
</dbReference>
<protein>
    <recommendedName>
        <fullName evidence="2">Chemotaxis protein CheW</fullName>
    </recommendedName>
</protein>
<keyword evidence="3" id="KW-0963">Cytoplasm</keyword>
<dbReference type="RefSeq" id="WP_072893163.1">
    <property type="nucleotide sequence ID" value="NZ_FQWZ01000001.1"/>
</dbReference>
<dbReference type="InterPro" id="IPR002545">
    <property type="entry name" value="CheW-lke_dom"/>
</dbReference>
<dbReference type="PROSITE" id="PS50851">
    <property type="entry name" value="CHEW"/>
    <property type="match status" value="1"/>
</dbReference>
<proteinExistence type="predicted"/>
<dbReference type="SMART" id="SM00260">
    <property type="entry name" value="CheW"/>
    <property type="match status" value="1"/>
</dbReference>
<evidence type="ECO:0000256" key="1">
    <source>
        <dbReference type="ARBA" id="ARBA00004496"/>
    </source>
</evidence>
<dbReference type="AlphaFoldDB" id="A0A1M5K644"/>
<dbReference type="EMBL" id="FQWZ01000001">
    <property type="protein sequence ID" value="SHG48307.1"/>
    <property type="molecule type" value="Genomic_DNA"/>
</dbReference>
<dbReference type="STRING" id="490188.SAMN04488068_0383"/>
<dbReference type="InterPro" id="IPR036061">
    <property type="entry name" value="CheW-like_dom_sf"/>
</dbReference>
<dbReference type="GO" id="GO:0006935">
    <property type="term" value="P:chemotaxis"/>
    <property type="evidence" value="ECO:0007669"/>
    <property type="project" value="InterPro"/>
</dbReference>
<sequence length="168" mass="18483">MKPQEIKQNPREYLSFTLGDEEYGIDILAVQEIRGYDAVTRVPDAPEYIKGLVNLRGTIAPVVDLRIRFKLGNAEYDHLTVMIVLNIGGRIVGIVVDSVCDVVPLLPEQIAPAPEFGASFDSSYLQGLANVNDRMLILMDIDKLLHSAELALYAPAESQDLPQMMAAA</sequence>
<dbReference type="PANTHER" id="PTHR22617:SF45">
    <property type="entry name" value="CHEMOTAXIS PROTEIN CHEW"/>
    <property type="match status" value="1"/>
</dbReference>